<keyword evidence="2" id="KW-1185">Reference proteome</keyword>
<dbReference type="AlphaFoldDB" id="A0A5B9PCK2"/>
<proteinExistence type="predicted"/>
<name>A0A5B9PCK2_9BACT</name>
<organism evidence="1 2">
    <name type="scientific">Mariniblastus fucicola</name>
    <dbReference type="NCBI Taxonomy" id="980251"/>
    <lineage>
        <taxon>Bacteria</taxon>
        <taxon>Pseudomonadati</taxon>
        <taxon>Planctomycetota</taxon>
        <taxon>Planctomycetia</taxon>
        <taxon>Pirellulales</taxon>
        <taxon>Pirellulaceae</taxon>
        <taxon>Mariniblastus</taxon>
    </lineage>
</organism>
<dbReference type="Proteomes" id="UP000322214">
    <property type="component" value="Chromosome"/>
</dbReference>
<dbReference type="STRING" id="980251.GCA_001642875_03621"/>
<evidence type="ECO:0000313" key="2">
    <source>
        <dbReference type="Proteomes" id="UP000322214"/>
    </source>
</evidence>
<protein>
    <submittedName>
        <fullName evidence="1">Uncharacterized protein</fullName>
    </submittedName>
</protein>
<evidence type="ECO:0000313" key="1">
    <source>
        <dbReference type="EMBL" id="QEG22266.1"/>
    </source>
</evidence>
<dbReference type="KEGG" id="mff:MFFC18_21420"/>
<gene>
    <name evidence="1" type="ORF">MFFC18_21420</name>
</gene>
<reference evidence="1 2" key="1">
    <citation type="submission" date="2019-08" db="EMBL/GenBank/DDBJ databases">
        <title>Deep-cultivation of Planctomycetes and their phenomic and genomic characterization uncovers novel biology.</title>
        <authorList>
            <person name="Wiegand S."/>
            <person name="Jogler M."/>
            <person name="Boedeker C."/>
            <person name="Pinto D."/>
            <person name="Vollmers J."/>
            <person name="Rivas-Marin E."/>
            <person name="Kohn T."/>
            <person name="Peeters S.H."/>
            <person name="Heuer A."/>
            <person name="Rast P."/>
            <person name="Oberbeckmann S."/>
            <person name="Bunk B."/>
            <person name="Jeske O."/>
            <person name="Meyerdierks A."/>
            <person name="Storesund J.E."/>
            <person name="Kallscheuer N."/>
            <person name="Luecker S."/>
            <person name="Lage O.M."/>
            <person name="Pohl T."/>
            <person name="Merkel B.J."/>
            <person name="Hornburger P."/>
            <person name="Mueller R.-W."/>
            <person name="Bruemmer F."/>
            <person name="Labrenz M."/>
            <person name="Spormann A.M."/>
            <person name="Op den Camp H."/>
            <person name="Overmann J."/>
            <person name="Amann R."/>
            <person name="Jetten M.S.M."/>
            <person name="Mascher T."/>
            <person name="Medema M.H."/>
            <person name="Devos D.P."/>
            <person name="Kaster A.-K."/>
            <person name="Ovreas L."/>
            <person name="Rohde M."/>
            <person name="Galperin M.Y."/>
            <person name="Jogler C."/>
        </authorList>
    </citation>
    <scope>NUCLEOTIDE SEQUENCE [LARGE SCALE GENOMIC DNA]</scope>
    <source>
        <strain evidence="1 2">FC18</strain>
    </source>
</reference>
<accession>A0A5B9PCK2</accession>
<sequence>MGTVMADRLDNKALNRSVHCVRVWPVVGWSRAPIVSDSNFHNFNTFRRLG</sequence>
<dbReference type="EMBL" id="CP042912">
    <property type="protein sequence ID" value="QEG22266.1"/>
    <property type="molecule type" value="Genomic_DNA"/>
</dbReference>